<dbReference type="InterPro" id="IPR051058">
    <property type="entry name" value="GDSL_Est/Lipase"/>
</dbReference>
<gene>
    <name evidence="2" type="ORF">Taro_054346</name>
</gene>
<accession>A0A843XN95</accession>
<dbReference type="GO" id="GO:0016787">
    <property type="term" value="F:hydrolase activity"/>
    <property type="evidence" value="ECO:0007669"/>
    <property type="project" value="UniProtKB-KW"/>
</dbReference>
<evidence type="ECO:0000313" key="2">
    <source>
        <dbReference type="EMBL" id="MQM21308.1"/>
    </source>
</evidence>
<dbReference type="InterPro" id="IPR036514">
    <property type="entry name" value="SGNH_hydro_sf"/>
</dbReference>
<dbReference type="Gene3D" id="3.40.50.1110">
    <property type="entry name" value="SGNH hydrolase"/>
    <property type="match status" value="1"/>
</dbReference>
<evidence type="ECO:0008006" key="4">
    <source>
        <dbReference type="Google" id="ProtNLM"/>
    </source>
</evidence>
<dbReference type="EMBL" id="NMUH01010851">
    <property type="protein sequence ID" value="MQM21308.1"/>
    <property type="molecule type" value="Genomic_DNA"/>
</dbReference>
<dbReference type="AlphaFoldDB" id="A0A843XN95"/>
<reference evidence="2" key="1">
    <citation type="submission" date="2017-07" db="EMBL/GenBank/DDBJ databases">
        <title>Taro Niue Genome Assembly and Annotation.</title>
        <authorList>
            <person name="Atibalentja N."/>
            <person name="Keating K."/>
            <person name="Fields C.J."/>
        </authorList>
    </citation>
    <scope>NUCLEOTIDE SEQUENCE</scope>
    <source>
        <strain evidence="2">Niue_2</strain>
        <tissue evidence="2">Leaf</tissue>
    </source>
</reference>
<organism evidence="2 3">
    <name type="scientific">Colocasia esculenta</name>
    <name type="common">Wild taro</name>
    <name type="synonym">Arum esculentum</name>
    <dbReference type="NCBI Taxonomy" id="4460"/>
    <lineage>
        <taxon>Eukaryota</taxon>
        <taxon>Viridiplantae</taxon>
        <taxon>Streptophyta</taxon>
        <taxon>Embryophyta</taxon>
        <taxon>Tracheophyta</taxon>
        <taxon>Spermatophyta</taxon>
        <taxon>Magnoliopsida</taxon>
        <taxon>Liliopsida</taxon>
        <taxon>Araceae</taxon>
        <taxon>Aroideae</taxon>
        <taxon>Colocasieae</taxon>
        <taxon>Colocasia</taxon>
    </lineage>
</organism>
<keyword evidence="1" id="KW-0378">Hydrolase</keyword>
<proteinExistence type="predicted"/>
<comment type="caution">
    <text evidence="2">The sequence shown here is derived from an EMBL/GenBank/DDBJ whole genome shotgun (WGS) entry which is preliminary data.</text>
</comment>
<dbReference type="PANTHER" id="PTHR45648">
    <property type="entry name" value="GDSL LIPASE/ACYLHYDROLASE FAMILY PROTEIN (AFU_ORTHOLOGUE AFUA_4G14700)"/>
    <property type="match status" value="1"/>
</dbReference>
<protein>
    <recommendedName>
        <fullName evidence="4">GDSL esterase/lipase</fullName>
    </recommendedName>
</protein>
<evidence type="ECO:0000256" key="1">
    <source>
        <dbReference type="ARBA" id="ARBA00022801"/>
    </source>
</evidence>
<name>A0A843XN95_COLES</name>
<sequence length="95" mass="10750">MSYSFVDGYSSFIDYIQKPSAYGFVDVETACCGRGKLNAEDACRPNTTYCSDRNSRVFWDANHPTERVYRVFTDTIFDGAPPYVMPVNVRNLVGL</sequence>
<dbReference type="Proteomes" id="UP000652761">
    <property type="component" value="Unassembled WGS sequence"/>
</dbReference>
<keyword evidence="3" id="KW-1185">Reference proteome</keyword>
<dbReference type="OrthoDB" id="1600564at2759"/>
<evidence type="ECO:0000313" key="3">
    <source>
        <dbReference type="Proteomes" id="UP000652761"/>
    </source>
</evidence>
<dbReference type="PANTHER" id="PTHR45648:SF106">
    <property type="entry name" value="ANTHER-SPECIFIC PROLINE-RICH PROTEIN APG"/>
    <property type="match status" value="1"/>
</dbReference>